<evidence type="ECO:0000313" key="2">
    <source>
        <dbReference type="EMBL" id="CUU76642.1"/>
    </source>
</evidence>
<dbReference type="RefSeq" id="WP_059435040.1">
    <property type="nucleotide sequence ID" value="NZ_FAVB01000002.1"/>
</dbReference>
<dbReference type="Pfam" id="PF08545">
    <property type="entry name" value="ACP_syn_III"/>
    <property type="match status" value="1"/>
</dbReference>
<dbReference type="InterPro" id="IPR013751">
    <property type="entry name" value="ACP_syn_III_N"/>
</dbReference>
<reference evidence="2 3" key="1">
    <citation type="submission" date="2015-11" db="EMBL/GenBank/DDBJ databases">
        <authorList>
            <consortium name="Pathogen Informatics"/>
        </authorList>
    </citation>
    <scope>NUCLEOTIDE SEQUENCE [LARGE SCALE GENOMIC DNA]</scope>
    <source>
        <strain evidence="2 3">006A-0059</strain>
    </source>
</reference>
<comment type="caution">
    <text evidence="2">The sequence shown here is derived from an EMBL/GenBank/DDBJ whole genome shotgun (WGS) entry which is preliminary data.</text>
</comment>
<dbReference type="EMBL" id="FAVB01000002">
    <property type="protein sequence ID" value="CUU76642.1"/>
    <property type="molecule type" value="Genomic_DNA"/>
</dbReference>
<evidence type="ECO:0000313" key="3">
    <source>
        <dbReference type="Proteomes" id="UP000052237"/>
    </source>
</evidence>
<protein>
    <submittedName>
        <fullName evidence="2">3-oxoacyl-ACP synthase</fullName>
        <ecNumber evidence="2">2.3.1.180</ecNumber>
    </submittedName>
</protein>
<feature type="domain" description="Beta-ketoacyl-[acyl-carrier-protein] synthase III N-terminal" evidence="1">
    <location>
        <begin position="113"/>
        <end position="189"/>
    </location>
</feature>
<proteinExistence type="predicted"/>
<dbReference type="GO" id="GO:0044550">
    <property type="term" value="P:secondary metabolite biosynthetic process"/>
    <property type="evidence" value="ECO:0007669"/>
    <property type="project" value="TreeGrafter"/>
</dbReference>
<dbReference type="PANTHER" id="PTHR34069:SF2">
    <property type="entry name" value="BETA-KETOACYL-[ACYL-CARRIER-PROTEIN] SYNTHASE III"/>
    <property type="match status" value="1"/>
</dbReference>
<name>A0A0S4RRG5_CAMHY</name>
<gene>
    <name evidence="2" type="primary">fabH_1</name>
    <name evidence="2" type="ORF">ERS686654_00782</name>
</gene>
<evidence type="ECO:0000259" key="1">
    <source>
        <dbReference type="Pfam" id="PF08545"/>
    </source>
</evidence>
<keyword evidence="2" id="KW-0808">Transferase</keyword>
<accession>A0A0S4RRG5</accession>
<dbReference type="Gene3D" id="3.40.47.10">
    <property type="match status" value="1"/>
</dbReference>
<keyword evidence="3" id="KW-1185">Reference proteome</keyword>
<dbReference type="InterPro" id="IPR016039">
    <property type="entry name" value="Thiolase-like"/>
</dbReference>
<keyword evidence="2" id="KW-0012">Acyltransferase</keyword>
<organism evidence="2 3">
    <name type="scientific">Campylobacter hyointestinalis subsp. hyointestinalis</name>
    <dbReference type="NCBI Taxonomy" id="91352"/>
    <lineage>
        <taxon>Bacteria</taxon>
        <taxon>Pseudomonadati</taxon>
        <taxon>Campylobacterota</taxon>
        <taxon>Epsilonproteobacteria</taxon>
        <taxon>Campylobacterales</taxon>
        <taxon>Campylobacteraceae</taxon>
        <taxon>Campylobacter</taxon>
    </lineage>
</organism>
<dbReference type="AlphaFoldDB" id="A0A0S4RRG5"/>
<dbReference type="PANTHER" id="PTHR34069">
    <property type="entry name" value="3-OXOACYL-[ACYL-CARRIER-PROTEIN] SYNTHASE 3"/>
    <property type="match status" value="1"/>
</dbReference>
<dbReference type="SUPFAM" id="SSF53901">
    <property type="entry name" value="Thiolase-like"/>
    <property type="match status" value="1"/>
</dbReference>
<sequence>MKVKLQNHDIKAINLVLGQKQTSFEDEMSHLKPLKLNILKQNIAVDRHYVCDEYTYATDLATSCIKEILDSKIVDKCEIDALIVVSHTPDYLMPSNSQIIHKNLNLSSKTLCFDITAFCSGFVQGLFNAFLMLDNENINNVILCCVSIKSKIINKNDKFTFSTISDSASCVLISKSKIDSKAYFSSEIFSEEVLNETEPISAYKHSPNEFLNLDNDKFFKVVFQNYPKLFYEFTKFCDRRIDKFIFHAPSNFFYKKLLEALELDKSLCFNGALKDIGNTDINSVIANLIFYKLSMQDMGGGTEYIFRQFWHRDCA</sequence>
<dbReference type="GO" id="GO:0006633">
    <property type="term" value="P:fatty acid biosynthetic process"/>
    <property type="evidence" value="ECO:0007669"/>
    <property type="project" value="InterPro"/>
</dbReference>
<dbReference type="GO" id="GO:0033818">
    <property type="term" value="F:beta-ketoacyl-acyl-carrier-protein synthase III activity"/>
    <property type="evidence" value="ECO:0007669"/>
    <property type="project" value="UniProtKB-EC"/>
</dbReference>
<dbReference type="Proteomes" id="UP000052237">
    <property type="component" value="Unassembled WGS sequence"/>
</dbReference>
<dbReference type="GO" id="GO:0004315">
    <property type="term" value="F:3-oxoacyl-[acyl-carrier-protein] synthase activity"/>
    <property type="evidence" value="ECO:0007669"/>
    <property type="project" value="InterPro"/>
</dbReference>
<dbReference type="EC" id="2.3.1.180" evidence="2"/>